<reference evidence="3" key="1">
    <citation type="submission" date="2018-11" db="EMBL/GenBank/DDBJ databases">
        <title>Venom-gland transcriptomics and venom proteomics of the Florida green centipede (Hemiscolopendra marginata) reveal sex-based variation in a centipede venom.</title>
        <authorList>
            <person name="Nystrom G.S."/>
            <person name="Ward M.J."/>
            <person name="Ellsworth S.A."/>
            <person name="Rokyta D.R."/>
        </authorList>
    </citation>
    <scope>NUCLEOTIDE SEQUENCE</scope>
    <source>
        <tissue evidence="3">Venom gland</tissue>
    </source>
</reference>
<evidence type="ECO:0000313" key="3">
    <source>
        <dbReference type="EMBL" id="MUP40528.1"/>
    </source>
</evidence>
<dbReference type="AlphaFoldDB" id="A0A646QD24"/>
<keyword evidence="2" id="KW-0732">Signal</keyword>
<evidence type="ECO:0000256" key="1">
    <source>
        <dbReference type="SAM" id="MobiDB-lite"/>
    </source>
</evidence>
<feature type="signal peptide" evidence="2">
    <location>
        <begin position="1"/>
        <end position="24"/>
    </location>
</feature>
<feature type="compositionally biased region" description="Basic and acidic residues" evidence="1">
    <location>
        <begin position="26"/>
        <end position="46"/>
    </location>
</feature>
<sequence length="79" mass="9077">MKTSTISICIFLSILFLISDFARAETDTEKRQTRSEETEERNHGGDILDNAKATGNPSGLWRRRRSQVDQDEFQAIFNI</sequence>
<name>A0A646QD24_9MYRI</name>
<evidence type="ECO:0000256" key="2">
    <source>
        <dbReference type="SAM" id="SignalP"/>
    </source>
</evidence>
<proteinExistence type="predicted"/>
<feature type="chain" id="PRO_5025056188" evidence="2">
    <location>
        <begin position="25"/>
        <end position="79"/>
    </location>
</feature>
<feature type="region of interest" description="Disordered" evidence="1">
    <location>
        <begin position="26"/>
        <end position="66"/>
    </location>
</feature>
<accession>A0A646QD24</accession>
<protein>
    <submittedName>
        <fullName evidence="3">Venom protein</fullName>
    </submittedName>
</protein>
<dbReference type="EMBL" id="GHBY01000351">
    <property type="protein sequence ID" value="MUP40528.1"/>
    <property type="molecule type" value="Transcribed_RNA"/>
</dbReference>
<organism evidence="3">
    <name type="scientific">Hemiscolopendra marginata</name>
    <dbReference type="NCBI Taxonomy" id="943146"/>
    <lineage>
        <taxon>Eukaryota</taxon>
        <taxon>Metazoa</taxon>
        <taxon>Ecdysozoa</taxon>
        <taxon>Arthropoda</taxon>
        <taxon>Myriapoda</taxon>
        <taxon>Chilopoda</taxon>
        <taxon>Pleurostigmophora</taxon>
        <taxon>Scolopendromorpha</taxon>
        <taxon>Scolopendridae</taxon>
        <taxon>Hemiscolopendra</taxon>
    </lineage>
</organism>